<organism evidence="2 3">
    <name type="scientific">Serendipita vermifera MAFF 305830</name>
    <dbReference type="NCBI Taxonomy" id="933852"/>
    <lineage>
        <taxon>Eukaryota</taxon>
        <taxon>Fungi</taxon>
        <taxon>Dikarya</taxon>
        <taxon>Basidiomycota</taxon>
        <taxon>Agaricomycotina</taxon>
        <taxon>Agaricomycetes</taxon>
        <taxon>Sebacinales</taxon>
        <taxon>Serendipitaceae</taxon>
        <taxon>Serendipita</taxon>
    </lineage>
</organism>
<name>A0A0C3AIR5_SERVB</name>
<dbReference type="Proteomes" id="UP000054097">
    <property type="component" value="Unassembled WGS sequence"/>
</dbReference>
<evidence type="ECO:0000259" key="1">
    <source>
        <dbReference type="Pfam" id="PF12937"/>
    </source>
</evidence>
<keyword evidence="3" id="KW-1185">Reference proteome</keyword>
<dbReference type="InterPro" id="IPR001810">
    <property type="entry name" value="F-box_dom"/>
</dbReference>
<dbReference type="CDD" id="cd09917">
    <property type="entry name" value="F-box_SF"/>
    <property type="match status" value="1"/>
</dbReference>
<gene>
    <name evidence="2" type="ORF">M408DRAFT_30780</name>
</gene>
<reference evidence="3" key="2">
    <citation type="submission" date="2015-01" db="EMBL/GenBank/DDBJ databases">
        <title>Evolutionary Origins and Diversification of the Mycorrhizal Mutualists.</title>
        <authorList>
            <consortium name="DOE Joint Genome Institute"/>
            <consortium name="Mycorrhizal Genomics Consortium"/>
            <person name="Kohler A."/>
            <person name="Kuo A."/>
            <person name="Nagy L.G."/>
            <person name="Floudas D."/>
            <person name="Copeland A."/>
            <person name="Barry K.W."/>
            <person name="Cichocki N."/>
            <person name="Veneault-Fourrey C."/>
            <person name="LaButti K."/>
            <person name="Lindquist E.A."/>
            <person name="Lipzen A."/>
            <person name="Lundell T."/>
            <person name="Morin E."/>
            <person name="Murat C."/>
            <person name="Riley R."/>
            <person name="Ohm R."/>
            <person name="Sun H."/>
            <person name="Tunlid A."/>
            <person name="Henrissat B."/>
            <person name="Grigoriev I.V."/>
            <person name="Hibbett D.S."/>
            <person name="Martin F."/>
        </authorList>
    </citation>
    <scope>NUCLEOTIDE SEQUENCE [LARGE SCALE GENOMIC DNA]</scope>
    <source>
        <strain evidence="3">MAFF 305830</strain>
    </source>
</reference>
<evidence type="ECO:0000313" key="3">
    <source>
        <dbReference type="Proteomes" id="UP000054097"/>
    </source>
</evidence>
<dbReference type="Pfam" id="PF12937">
    <property type="entry name" value="F-box-like"/>
    <property type="match status" value="1"/>
</dbReference>
<dbReference type="AlphaFoldDB" id="A0A0C3AIR5"/>
<reference evidence="2 3" key="1">
    <citation type="submission" date="2014-04" db="EMBL/GenBank/DDBJ databases">
        <authorList>
            <consortium name="DOE Joint Genome Institute"/>
            <person name="Kuo A."/>
            <person name="Zuccaro A."/>
            <person name="Kohler A."/>
            <person name="Nagy L.G."/>
            <person name="Floudas D."/>
            <person name="Copeland A."/>
            <person name="Barry K.W."/>
            <person name="Cichocki N."/>
            <person name="Veneault-Fourrey C."/>
            <person name="LaButti K."/>
            <person name="Lindquist E.A."/>
            <person name="Lipzen A."/>
            <person name="Lundell T."/>
            <person name="Morin E."/>
            <person name="Murat C."/>
            <person name="Sun H."/>
            <person name="Tunlid A."/>
            <person name="Henrissat B."/>
            <person name="Grigoriev I.V."/>
            <person name="Hibbett D.S."/>
            <person name="Martin F."/>
            <person name="Nordberg H.P."/>
            <person name="Cantor M.N."/>
            <person name="Hua S.X."/>
        </authorList>
    </citation>
    <scope>NUCLEOTIDE SEQUENCE [LARGE SCALE GENOMIC DNA]</scope>
    <source>
        <strain evidence="2 3">MAFF 305830</strain>
    </source>
</reference>
<sequence>MPSRDLPPEILVMIFHIHVFLHVGSRHPLLLTCKSWYYAAVGYSPLWSRIGWGMSSNCIPGIQCRSLGDLALVVTRAGKNIHMALKEPREGSIPSEQEISSFLESVGPNWLVECRSLSVRSNVGSDSPKRILERILRHSSFPALETMEWDNHCCFRITHGHLHILYSSLFRHITSNAPKMRTLNTDLELFICSKLRSSAVFDSISSLHLDEGYSSRPIPWNLFTNLKRLGLSTFTADMEDELELDRYPYFWLQGIVAPRLSSLFLYGDLIDSYDHFPPEIAKGITHLVLKNARGMASKLPRELPALTYLGIEEHSLEPIEVEQLDELEVTINHRWSGNFNFAGSGIMPRIIRVNVHHNPLIDPDNTSGGLFTTDAVIWDRLEELHVVFLCLDGDLGPVILRSLQGDKENRVPCFPWLRCLTVRYLAAQDPETPLPTKQQRVDQLLSIMRNRVAAGLPRFTRLEVGWGWGWDVRYLPMPFDGSLDERTTEWRDCLAGIAA</sequence>
<accession>A0A0C3AIR5</accession>
<proteinExistence type="predicted"/>
<dbReference type="HOGENOM" id="CLU_617009_0_0_1"/>
<protein>
    <recommendedName>
        <fullName evidence="1">F-box domain-containing protein</fullName>
    </recommendedName>
</protein>
<dbReference type="EMBL" id="KN824501">
    <property type="protein sequence ID" value="KIM19959.1"/>
    <property type="molecule type" value="Genomic_DNA"/>
</dbReference>
<feature type="domain" description="F-box" evidence="1">
    <location>
        <begin position="5"/>
        <end position="50"/>
    </location>
</feature>
<evidence type="ECO:0000313" key="2">
    <source>
        <dbReference type="EMBL" id="KIM19959.1"/>
    </source>
</evidence>